<accession>A0ABS9UC50</accession>
<feature type="domain" description="HTH marR-type" evidence="4">
    <location>
        <begin position="4"/>
        <end position="136"/>
    </location>
</feature>
<dbReference type="PANTHER" id="PTHR42756">
    <property type="entry name" value="TRANSCRIPTIONAL REGULATOR, MARR"/>
    <property type="match status" value="1"/>
</dbReference>
<dbReference type="Gene3D" id="1.10.10.10">
    <property type="entry name" value="Winged helix-like DNA-binding domain superfamily/Winged helix DNA-binding domain"/>
    <property type="match status" value="1"/>
</dbReference>
<evidence type="ECO:0000313" key="6">
    <source>
        <dbReference type="Proteomes" id="UP001316087"/>
    </source>
</evidence>
<gene>
    <name evidence="5" type="ORF">LZ480_08335</name>
</gene>
<dbReference type="InterPro" id="IPR023187">
    <property type="entry name" value="Tscrpt_reg_MarR-type_CS"/>
</dbReference>
<dbReference type="Pfam" id="PF12802">
    <property type="entry name" value="MarR_2"/>
    <property type="match status" value="1"/>
</dbReference>
<sequence>MHVHKQLFFELILTFHPFARQLNAYLETYELRRPEWAILYLFINDPELSLTEVGQFLNMDQANVTRAIKYLVKIGYIELQPSKVDRRKKDIFITETGREVYEILQAEIKQFELGLVEGFTEEELAITQRTLETVRARLLQKE</sequence>
<dbReference type="PROSITE" id="PS01117">
    <property type="entry name" value="HTH_MARR_1"/>
    <property type="match status" value="1"/>
</dbReference>
<dbReference type="PANTHER" id="PTHR42756:SF1">
    <property type="entry name" value="TRANSCRIPTIONAL REPRESSOR OF EMRAB OPERON"/>
    <property type="match status" value="1"/>
</dbReference>
<dbReference type="PRINTS" id="PR00598">
    <property type="entry name" value="HTHMARR"/>
</dbReference>
<dbReference type="EMBL" id="JAKZFC010000002">
    <property type="protein sequence ID" value="MCH7321899.1"/>
    <property type="molecule type" value="Genomic_DNA"/>
</dbReference>
<keyword evidence="6" id="KW-1185">Reference proteome</keyword>
<comment type="caution">
    <text evidence="5">The sequence shown here is derived from an EMBL/GenBank/DDBJ whole genome shotgun (WGS) entry which is preliminary data.</text>
</comment>
<dbReference type="Proteomes" id="UP001316087">
    <property type="component" value="Unassembled WGS sequence"/>
</dbReference>
<dbReference type="SUPFAM" id="SSF46785">
    <property type="entry name" value="Winged helix' DNA-binding domain"/>
    <property type="match status" value="1"/>
</dbReference>
<evidence type="ECO:0000256" key="2">
    <source>
        <dbReference type="ARBA" id="ARBA00023125"/>
    </source>
</evidence>
<dbReference type="InterPro" id="IPR036388">
    <property type="entry name" value="WH-like_DNA-bd_sf"/>
</dbReference>
<dbReference type="RefSeq" id="WP_241368949.1">
    <property type="nucleotide sequence ID" value="NZ_JAKZFC010000002.1"/>
</dbReference>
<organism evidence="5 6">
    <name type="scientific">Solibacillus palustris</name>
    <dbReference type="NCBI Taxonomy" id="2908203"/>
    <lineage>
        <taxon>Bacteria</taxon>
        <taxon>Bacillati</taxon>
        <taxon>Bacillota</taxon>
        <taxon>Bacilli</taxon>
        <taxon>Bacillales</taxon>
        <taxon>Caryophanaceae</taxon>
        <taxon>Solibacillus</taxon>
    </lineage>
</organism>
<keyword evidence="3" id="KW-0804">Transcription</keyword>
<keyword evidence="1" id="KW-0805">Transcription regulation</keyword>
<name>A0ABS9UC50_9BACL</name>
<evidence type="ECO:0000259" key="4">
    <source>
        <dbReference type="PROSITE" id="PS50995"/>
    </source>
</evidence>
<dbReference type="PROSITE" id="PS50995">
    <property type="entry name" value="HTH_MARR_2"/>
    <property type="match status" value="1"/>
</dbReference>
<protein>
    <submittedName>
        <fullName evidence="5">MarR family transcriptional regulator</fullName>
    </submittedName>
</protein>
<keyword evidence="2" id="KW-0238">DNA-binding</keyword>
<dbReference type="InterPro" id="IPR000835">
    <property type="entry name" value="HTH_MarR-typ"/>
</dbReference>
<evidence type="ECO:0000256" key="1">
    <source>
        <dbReference type="ARBA" id="ARBA00023015"/>
    </source>
</evidence>
<proteinExistence type="predicted"/>
<evidence type="ECO:0000256" key="3">
    <source>
        <dbReference type="ARBA" id="ARBA00023163"/>
    </source>
</evidence>
<evidence type="ECO:0000313" key="5">
    <source>
        <dbReference type="EMBL" id="MCH7321899.1"/>
    </source>
</evidence>
<dbReference type="SMART" id="SM00347">
    <property type="entry name" value="HTH_MARR"/>
    <property type="match status" value="1"/>
</dbReference>
<reference evidence="5 6" key="1">
    <citation type="submission" date="2022-03" db="EMBL/GenBank/DDBJ databases">
        <authorList>
            <person name="Jo J.-H."/>
            <person name="Im W.-T."/>
        </authorList>
    </citation>
    <scope>NUCLEOTIDE SEQUENCE [LARGE SCALE GENOMIC DNA]</scope>
    <source>
        <strain evidence="5 6">MA9</strain>
    </source>
</reference>
<dbReference type="InterPro" id="IPR036390">
    <property type="entry name" value="WH_DNA-bd_sf"/>
</dbReference>